<keyword evidence="2 5" id="KW-0489">Methyltransferase</keyword>
<sequence length="312" mass="35098">MHIRNPYRSPIDYQALVEAFPPLRPYVTVNQDNTTSIDLTVPEVQRLYTAALLHRDFGLVIDLPEDRLCPTLLTRTPRLNYVLWVEDILKVTNTALGLSEDRPVKGIDIGTGAAAIYPMLACARFKTWSMIGTEIDRKCIDTARVNVLTNNLQDRLSIIETSIDGPILVPIFEATTDYEYDFTMCNPPFYDGAADMQTSDAAKGFGFGVNAPHSGTVIEMSTEGGESAFVAQMVRESLDHRTRCRWFTSNLGKLKSLHEIVGLLREHQISNYAINEYVQGTTRRYAIAWSFTNIRLPEDLTRPSNPELSSLF</sequence>
<reference evidence="7 8" key="1">
    <citation type="journal article" date="2018" name="Evol. Lett.">
        <title>Horizontal gene cluster transfer increased hallucinogenic mushroom diversity.</title>
        <authorList>
            <person name="Reynolds H.T."/>
            <person name="Vijayakumar V."/>
            <person name="Gluck-Thaler E."/>
            <person name="Korotkin H.B."/>
            <person name="Matheny P.B."/>
            <person name="Slot J.C."/>
        </authorList>
    </citation>
    <scope>NUCLEOTIDE SEQUENCE [LARGE SCALE GENOMIC DNA]</scope>
    <source>
        <strain evidence="7 8">2631</strain>
    </source>
</reference>
<dbReference type="AlphaFoldDB" id="A0A409WXG9"/>
<keyword evidence="3 5" id="KW-0808">Transferase</keyword>
<gene>
    <name evidence="7" type="ORF">CVT25_004289</name>
</gene>
<dbReference type="GO" id="GO:0008168">
    <property type="term" value="F:methyltransferase activity"/>
    <property type="evidence" value="ECO:0007669"/>
    <property type="project" value="UniProtKB-KW"/>
</dbReference>
<feature type="binding site" evidence="6">
    <location>
        <position position="186"/>
    </location>
    <ligand>
        <name>S-adenosyl-L-methionine</name>
        <dbReference type="ChEBI" id="CHEBI:59789"/>
    </ligand>
</feature>
<dbReference type="Pfam" id="PF05971">
    <property type="entry name" value="Methyltransf_10"/>
    <property type="match status" value="1"/>
</dbReference>
<dbReference type="PIRSF" id="PIRSF037350">
    <property type="entry name" value="Mtase_ZK1128_prd"/>
    <property type="match status" value="1"/>
</dbReference>
<dbReference type="FunCoup" id="A0A409WXG9">
    <property type="interactions" value="230"/>
</dbReference>
<dbReference type="GO" id="GO:0070475">
    <property type="term" value="P:rRNA base methylation"/>
    <property type="evidence" value="ECO:0007669"/>
    <property type="project" value="TreeGrafter"/>
</dbReference>
<dbReference type="Gene3D" id="3.40.50.150">
    <property type="entry name" value="Vaccinia Virus protein VP39"/>
    <property type="match status" value="1"/>
</dbReference>
<evidence type="ECO:0000256" key="3">
    <source>
        <dbReference type="ARBA" id="ARBA00022679"/>
    </source>
</evidence>
<organism evidence="7 8">
    <name type="scientific">Psilocybe cyanescens</name>
    <dbReference type="NCBI Taxonomy" id="93625"/>
    <lineage>
        <taxon>Eukaryota</taxon>
        <taxon>Fungi</taxon>
        <taxon>Dikarya</taxon>
        <taxon>Basidiomycota</taxon>
        <taxon>Agaricomycotina</taxon>
        <taxon>Agaricomycetes</taxon>
        <taxon>Agaricomycetidae</taxon>
        <taxon>Agaricales</taxon>
        <taxon>Agaricineae</taxon>
        <taxon>Strophariaceae</taxon>
        <taxon>Psilocybe</taxon>
    </lineage>
</organism>
<feature type="binding site" evidence="6">
    <location>
        <position position="134"/>
    </location>
    <ligand>
        <name>S-adenosyl-L-methionine</name>
        <dbReference type="ChEBI" id="CHEBI:59789"/>
    </ligand>
</feature>
<dbReference type="InterPro" id="IPR029063">
    <property type="entry name" value="SAM-dependent_MTases_sf"/>
</dbReference>
<evidence type="ECO:0000256" key="6">
    <source>
        <dbReference type="PIRSR" id="PIRSR037350-1"/>
    </source>
</evidence>
<dbReference type="InterPro" id="IPR017182">
    <property type="entry name" value="METTL16/PsiM"/>
</dbReference>
<dbReference type="GO" id="GO:0005634">
    <property type="term" value="C:nucleus"/>
    <property type="evidence" value="ECO:0007669"/>
    <property type="project" value="TreeGrafter"/>
</dbReference>
<evidence type="ECO:0000256" key="2">
    <source>
        <dbReference type="ARBA" id="ARBA00022603"/>
    </source>
</evidence>
<evidence type="ECO:0000313" key="7">
    <source>
        <dbReference type="EMBL" id="PPQ83230.1"/>
    </source>
</evidence>
<dbReference type="PANTHER" id="PTHR13393">
    <property type="entry name" value="SAM-DEPENDENT METHYLTRANSFERASE"/>
    <property type="match status" value="1"/>
</dbReference>
<dbReference type="Proteomes" id="UP000283269">
    <property type="component" value="Unassembled WGS sequence"/>
</dbReference>
<dbReference type="PANTHER" id="PTHR13393:SF0">
    <property type="entry name" value="RNA N6-ADENOSINE-METHYLTRANSFERASE METTL16"/>
    <property type="match status" value="1"/>
</dbReference>
<dbReference type="SMR" id="A0A409WXG9"/>
<comment type="caution">
    <text evidence="7">The sequence shown here is derived from an EMBL/GenBank/DDBJ whole genome shotgun (WGS) entry which is preliminary data.</text>
</comment>
<dbReference type="InParanoid" id="A0A409WXG9"/>
<keyword evidence="8" id="KW-1185">Reference proteome</keyword>
<dbReference type="InterPro" id="IPR010286">
    <property type="entry name" value="METTL16/RlmF"/>
</dbReference>
<dbReference type="EMBL" id="NHYD01003033">
    <property type="protein sequence ID" value="PPQ83230.1"/>
    <property type="molecule type" value="Genomic_DNA"/>
</dbReference>
<evidence type="ECO:0000256" key="4">
    <source>
        <dbReference type="ARBA" id="ARBA00022691"/>
    </source>
</evidence>
<feature type="binding site" evidence="6">
    <location>
        <position position="110"/>
    </location>
    <ligand>
        <name>S-adenosyl-L-methionine</name>
        <dbReference type="ChEBI" id="CHEBI:59789"/>
    </ligand>
</feature>
<keyword evidence="4 6" id="KW-0949">S-adenosyl-L-methionine</keyword>
<dbReference type="CDD" id="cd02440">
    <property type="entry name" value="AdoMet_MTases"/>
    <property type="match status" value="1"/>
</dbReference>
<comment type="similarity">
    <text evidence="1 5">Belongs to the methyltransferase superfamily. METTL16/RlmF family.</text>
</comment>
<dbReference type="SUPFAM" id="SSF53335">
    <property type="entry name" value="S-adenosyl-L-methionine-dependent methyltransferases"/>
    <property type="match status" value="1"/>
</dbReference>
<feature type="binding site" evidence="6">
    <location>
        <position position="78"/>
    </location>
    <ligand>
        <name>S-adenosyl-L-methionine</name>
        <dbReference type="ChEBI" id="CHEBI:59789"/>
    </ligand>
</feature>
<evidence type="ECO:0000256" key="5">
    <source>
        <dbReference type="PIRNR" id="PIRNR037350"/>
    </source>
</evidence>
<dbReference type="STRING" id="93625.A0A409WXG9"/>
<name>A0A409WXG9_PSICY</name>
<evidence type="ECO:0000256" key="1">
    <source>
        <dbReference type="ARBA" id="ARBA00005878"/>
    </source>
</evidence>
<dbReference type="OrthoDB" id="514248at2759"/>
<proteinExistence type="inferred from homology"/>
<accession>A0A409WXG9</accession>
<evidence type="ECO:0000313" key="8">
    <source>
        <dbReference type="Proteomes" id="UP000283269"/>
    </source>
</evidence>
<protein>
    <submittedName>
        <fullName evidence="7">Norbaeocystin methyltransferase (PsiM)</fullName>
    </submittedName>
</protein>